<keyword evidence="3" id="KW-1185">Reference proteome</keyword>
<name>A0A1G7NR69_9EURY</name>
<dbReference type="SUPFAM" id="SSF52402">
    <property type="entry name" value="Adenine nucleotide alpha hydrolases-like"/>
    <property type="match status" value="1"/>
</dbReference>
<sequence length="166" mass="18449">MESAYLNTTPRTPRTLLFAPAEGTLVNDELFERILIPIAGPDDAEATARAVRPHLDPGTTLIVTHVTRGESGETTIKTGRDQFAGATYERFYDILYRDDLRFEWVTLEAREVAAALVDAVGMTEATLVAFTPRDIDDWKRTITGDPGGRLIREADVPVMVFPDRRA</sequence>
<reference evidence="2 3" key="1">
    <citation type="submission" date="2016-10" db="EMBL/GenBank/DDBJ databases">
        <authorList>
            <person name="Varghese N."/>
            <person name="Submissions S."/>
        </authorList>
    </citation>
    <scope>NUCLEOTIDE SEQUENCE [LARGE SCALE GENOMIC DNA]</scope>
    <source>
        <strain evidence="2 3">CGMCC 1.3527</strain>
    </source>
</reference>
<accession>A0A1G7NR69</accession>
<feature type="domain" description="UspA" evidence="1">
    <location>
        <begin position="31"/>
        <end position="162"/>
    </location>
</feature>
<dbReference type="InterPro" id="IPR006016">
    <property type="entry name" value="UspA"/>
</dbReference>
<dbReference type="EMBL" id="FNBO01000008">
    <property type="protein sequence ID" value="SDF76544.1"/>
    <property type="molecule type" value="Genomic_DNA"/>
</dbReference>
<proteinExistence type="predicted"/>
<dbReference type="Gene3D" id="3.40.50.620">
    <property type="entry name" value="HUPs"/>
    <property type="match status" value="1"/>
</dbReference>
<evidence type="ECO:0000313" key="3">
    <source>
        <dbReference type="Proteomes" id="UP000324020"/>
    </source>
</evidence>
<organism evidence="2 3">
    <name type="scientific">Halorubrum xinjiangense</name>
    <dbReference type="NCBI Taxonomy" id="261291"/>
    <lineage>
        <taxon>Archaea</taxon>
        <taxon>Methanobacteriati</taxon>
        <taxon>Methanobacteriota</taxon>
        <taxon>Stenosarchaea group</taxon>
        <taxon>Halobacteria</taxon>
        <taxon>Halobacteriales</taxon>
        <taxon>Haloferacaceae</taxon>
        <taxon>Halorubrum</taxon>
    </lineage>
</organism>
<dbReference type="Proteomes" id="UP000324020">
    <property type="component" value="Unassembled WGS sequence"/>
</dbReference>
<evidence type="ECO:0000259" key="1">
    <source>
        <dbReference type="Pfam" id="PF00582"/>
    </source>
</evidence>
<evidence type="ECO:0000313" key="2">
    <source>
        <dbReference type="EMBL" id="SDF76544.1"/>
    </source>
</evidence>
<gene>
    <name evidence="2" type="ORF">SAMN04488067_10876</name>
</gene>
<dbReference type="Pfam" id="PF00582">
    <property type="entry name" value="Usp"/>
    <property type="match status" value="1"/>
</dbReference>
<dbReference type="AlphaFoldDB" id="A0A1G7NR69"/>
<protein>
    <submittedName>
        <fullName evidence="2">Universal stress protein family protein</fullName>
    </submittedName>
</protein>
<dbReference type="InterPro" id="IPR014729">
    <property type="entry name" value="Rossmann-like_a/b/a_fold"/>
</dbReference>